<dbReference type="EMBL" id="JAHQCW010000009">
    <property type="protein sequence ID" value="MBU9736375.1"/>
    <property type="molecule type" value="Genomic_DNA"/>
</dbReference>
<dbReference type="Pfam" id="PF06580">
    <property type="entry name" value="His_kinase"/>
    <property type="match status" value="1"/>
</dbReference>
<dbReference type="GO" id="GO:0000155">
    <property type="term" value="F:phosphorelay sensor kinase activity"/>
    <property type="evidence" value="ECO:0007669"/>
    <property type="project" value="InterPro"/>
</dbReference>
<evidence type="ECO:0000259" key="5">
    <source>
        <dbReference type="SMART" id="SM00387"/>
    </source>
</evidence>
<comment type="catalytic activity">
    <reaction evidence="1">
        <text>ATP + protein L-histidine = ADP + protein N-phospho-L-histidine.</text>
        <dbReference type="EC" id="2.7.13.3"/>
    </reaction>
</comment>
<evidence type="ECO:0000256" key="2">
    <source>
        <dbReference type="ARBA" id="ARBA00012438"/>
    </source>
</evidence>
<dbReference type="GO" id="GO:0016020">
    <property type="term" value="C:membrane"/>
    <property type="evidence" value="ECO:0007669"/>
    <property type="project" value="InterPro"/>
</dbReference>
<keyword evidence="6" id="KW-0418">Kinase</keyword>
<keyword evidence="4" id="KW-0472">Membrane</keyword>
<dbReference type="InterPro" id="IPR004358">
    <property type="entry name" value="Sig_transdc_His_kin-like_C"/>
</dbReference>
<evidence type="ECO:0000313" key="7">
    <source>
        <dbReference type="Proteomes" id="UP000712157"/>
    </source>
</evidence>
<dbReference type="InterPro" id="IPR050640">
    <property type="entry name" value="Bact_2-comp_sensor_kinase"/>
</dbReference>
<keyword evidence="3" id="KW-0902">Two-component regulatory system</keyword>
<proteinExistence type="predicted"/>
<feature type="domain" description="Histidine kinase/HSP90-like ATPase" evidence="5">
    <location>
        <begin position="214"/>
        <end position="343"/>
    </location>
</feature>
<protein>
    <recommendedName>
        <fullName evidence="2">histidine kinase</fullName>
        <ecNumber evidence="2">2.7.13.3</ecNumber>
    </recommendedName>
</protein>
<keyword evidence="4" id="KW-1133">Transmembrane helix</keyword>
<feature type="transmembrane region" description="Helical" evidence="4">
    <location>
        <begin position="12"/>
        <end position="33"/>
    </location>
</feature>
<keyword evidence="4" id="KW-0812">Transmembrane</keyword>
<dbReference type="PANTHER" id="PTHR34220:SF7">
    <property type="entry name" value="SENSOR HISTIDINE KINASE YPDA"/>
    <property type="match status" value="1"/>
</dbReference>
<keyword evidence="6" id="KW-0808">Transferase</keyword>
<gene>
    <name evidence="6" type="ORF">KTH89_07495</name>
</gene>
<evidence type="ECO:0000256" key="1">
    <source>
        <dbReference type="ARBA" id="ARBA00000085"/>
    </source>
</evidence>
<evidence type="ECO:0000313" key="6">
    <source>
        <dbReference type="EMBL" id="MBU9736375.1"/>
    </source>
</evidence>
<dbReference type="AlphaFoldDB" id="A0A949K070"/>
<feature type="transmembrane region" description="Helical" evidence="4">
    <location>
        <begin position="39"/>
        <end position="60"/>
    </location>
</feature>
<organism evidence="6 7">
    <name type="scientific">Diplocloster agilis</name>
    <dbReference type="NCBI Taxonomy" id="2850323"/>
    <lineage>
        <taxon>Bacteria</taxon>
        <taxon>Bacillati</taxon>
        <taxon>Bacillota</taxon>
        <taxon>Clostridia</taxon>
        <taxon>Lachnospirales</taxon>
        <taxon>Lachnospiraceae</taxon>
        <taxon>Diplocloster</taxon>
    </lineage>
</organism>
<dbReference type="InterPro" id="IPR003594">
    <property type="entry name" value="HATPase_dom"/>
</dbReference>
<comment type="caution">
    <text evidence="6">The sequence shown here is derived from an EMBL/GenBank/DDBJ whole genome shotgun (WGS) entry which is preliminary data.</text>
</comment>
<accession>A0A949K070</accession>
<dbReference type="Proteomes" id="UP000712157">
    <property type="component" value="Unassembled WGS sequence"/>
</dbReference>
<dbReference type="InterPro" id="IPR010559">
    <property type="entry name" value="Sig_transdc_His_kin_internal"/>
</dbReference>
<sequence>MKRYTISKFLNVVMGALIVFVCADLLVSVYMLLNGGSKLYIAVSTLLFLTGGVLLVIYLLRIQTSIKGLRKSYNEFMNGKTSSLKIMPSTHMFLTEEENLLNHINELINREELLKEANKQAEYLALQNQINPHFLYNTLEAMRGDALTSGMESLANVAQALSSFFRYTISDVQFLVTVDDELENINNYFFIQKYRFGDDLKLEINFLDDEEQIRNLRLPKLTLQPIVENSVRHGLEAQVNRGKISITFDQTETHLFISVKDSGRGMPEKELQALNDSLNETPFQSREKYDAEKEKKLKNGHTGIALKNVSQRIKLLFGDEYGIYIFSTPGVGTNVKITIPRQTQDSAAPDR</sequence>
<keyword evidence="7" id="KW-1185">Reference proteome</keyword>
<dbReference type="SMART" id="SM00387">
    <property type="entry name" value="HATPase_c"/>
    <property type="match status" value="1"/>
</dbReference>
<reference evidence="6" key="1">
    <citation type="submission" date="2021-06" db="EMBL/GenBank/DDBJ databases">
        <title>Description of novel taxa of the family Lachnospiraceae.</title>
        <authorList>
            <person name="Chaplin A.V."/>
            <person name="Sokolova S.R."/>
            <person name="Pikina A.P."/>
            <person name="Korzhanova M."/>
            <person name="Belova V."/>
            <person name="Korostin D."/>
            <person name="Efimov B.A."/>
        </authorList>
    </citation>
    <scope>NUCLEOTIDE SEQUENCE</scope>
    <source>
        <strain evidence="6">ASD5720</strain>
    </source>
</reference>
<name>A0A949K070_9FIRM</name>
<dbReference type="PANTHER" id="PTHR34220">
    <property type="entry name" value="SENSOR HISTIDINE KINASE YPDA"/>
    <property type="match status" value="1"/>
</dbReference>
<dbReference type="Gene3D" id="3.30.565.10">
    <property type="entry name" value="Histidine kinase-like ATPase, C-terminal domain"/>
    <property type="match status" value="1"/>
</dbReference>
<dbReference type="Pfam" id="PF02518">
    <property type="entry name" value="HATPase_c"/>
    <property type="match status" value="1"/>
</dbReference>
<dbReference type="EC" id="2.7.13.3" evidence="2"/>
<dbReference type="PRINTS" id="PR00344">
    <property type="entry name" value="BCTRLSENSOR"/>
</dbReference>
<evidence type="ECO:0000256" key="3">
    <source>
        <dbReference type="ARBA" id="ARBA00023012"/>
    </source>
</evidence>
<dbReference type="InterPro" id="IPR036890">
    <property type="entry name" value="HATPase_C_sf"/>
</dbReference>
<evidence type="ECO:0000256" key="4">
    <source>
        <dbReference type="SAM" id="Phobius"/>
    </source>
</evidence>
<dbReference type="SUPFAM" id="SSF55874">
    <property type="entry name" value="ATPase domain of HSP90 chaperone/DNA topoisomerase II/histidine kinase"/>
    <property type="match status" value="1"/>
</dbReference>
<dbReference type="RefSeq" id="WP_158348374.1">
    <property type="nucleotide sequence ID" value="NZ_JAHQCW010000009.1"/>
</dbReference>